<dbReference type="EMBL" id="CP097218">
    <property type="protein sequence ID" value="UQN28132.1"/>
    <property type="molecule type" value="Genomic_DNA"/>
</dbReference>
<protein>
    <recommendedName>
        <fullName evidence="5">Glycosyltransferase RgtA/B/C/D-like domain-containing protein</fullName>
    </recommendedName>
</protein>
<feature type="transmembrane region" description="Helical" evidence="2">
    <location>
        <begin position="485"/>
        <end position="503"/>
    </location>
</feature>
<keyword evidence="2" id="KW-0812">Transmembrane</keyword>
<gene>
    <name evidence="3" type="ORF">M4486_10760</name>
</gene>
<feature type="transmembrane region" description="Helical" evidence="2">
    <location>
        <begin position="360"/>
        <end position="379"/>
    </location>
</feature>
<evidence type="ECO:0000313" key="4">
    <source>
        <dbReference type="Proteomes" id="UP001055868"/>
    </source>
</evidence>
<evidence type="ECO:0000313" key="3">
    <source>
        <dbReference type="EMBL" id="UQN28132.1"/>
    </source>
</evidence>
<keyword evidence="4" id="KW-1185">Reference proteome</keyword>
<keyword evidence="2" id="KW-1133">Transmembrane helix</keyword>
<keyword evidence="2" id="KW-0472">Membrane</keyword>
<name>A0ABY4N2Z5_9MICO</name>
<feature type="transmembrane region" description="Helical" evidence="2">
    <location>
        <begin position="266"/>
        <end position="283"/>
    </location>
</feature>
<accession>A0ABY4N2Z5</accession>
<dbReference type="Proteomes" id="UP001055868">
    <property type="component" value="Chromosome"/>
</dbReference>
<proteinExistence type="predicted"/>
<dbReference type="RefSeq" id="WP_249477147.1">
    <property type="nucleotide sequence ID" value="NZ_CP097218.1"/>
</dbReference>
<sequence length="647" mass="68748">MSSPAAVRSPEIALPPTALRRSREAGAEVAADAKVGTGGGAGEKTGTEEKVGAGTGAGADVRSGSAVGASLWWALAGAAVVLCITLHVVVAQSAVAPRTPWDEIHPLQIARMLSGDHDVPKLSGSGYYPGWAILMTPIWWFTHDPATVYRAAIVLSNVIGVATILPLALAGRHLGMSTPQAIAVAGLAMCMPGRIEPADYAMSEPLLMFCYAWAALGMLVLWKRPTWWRLALFVGAIAAAYLTHTRALALVLTAVVWLLFFTRRSVAKALVGVLALVASWWIVDRIASAINHRMLLTGSSKTDLAMQAILHAQPEALAKLLAGQSWAQVVGTAGLFALGSVVIVVWTLRELRTLRLGPGAFLFGLTASTVAMSVVWWYQPEALWGKSFHGLEAWLYSRYIDQVAALVVIVAAAALLRRMSAPMIGIALVVFVLGAAAVVLKVAPHVPMWYGLGTNTAAVNSWQGMFPEHPFHRPLTPSLDNANRFWIWASLATAIALAALFVLRRFPRTAVALLLVGAAVMSLNANQDQQRRVPAKVGASLERADAASGDTGPLPVDVDLSCASSGLNRAEILNWSGFWFSPRTVSIADPSKGRPFTTELVISCKNGSTMKDLGARPVTGGSSYGYRLWVLPGSLQDQLAREGALAT</sequence>
<feature type="transmembrane region" description="Helical" evidence="2">
    <location>
        <begin position="423"/>
        <end position="443"/>
    </location>
</feature>
<evidence type="ECO:0008006" key="5">
    <source>
        <dbReference type="Google" id="ProtNLM"/>
    </source>
</evidence>
<feature type="transmembrane region" description="Helical" evidence="2">
    <location>
        <begin position="206"/>
        <end position="222"/>
    </location>
</feature>
<evidence type="ECO:0000256" key="1">
    <source>
        <dbReference type="SAM" id="MobiDB-lite"/>
    </source>
</evidence>
<feature type="transmembrane region" description="Helical" evidence="2">
    <location>
        <begin position="326"/>
        <end position="348"/>
    </location>
</feature>
<feature type="transmembrane region" description="Helical" evidence="2">
    <location>
        <begin position="399"/>
        <end position="416"/>
    </location>
</feature>
<feature type="transmembrane region" description="Helical" evidence="2">
    <location>
        <begin position="228"/>
        <end position="259"/>
    </location>
</feature>
<reference evidence="3" key="1">
    <citation type="submission" date="2022-05" db="EMBL/GenBank/DDBJ databases">
        <title>Genomic analysis of Brachybacterium sp. CBA3104.</title>
        <authorList>
            <person name="Roh S.W."/>
            <person name="Kim Y.B."/>
            <person name="Kim Y."/>
        </authorList>
    </citation>
    <scope>NUCLEOTIDE SEQUENCE</scope>
    <source>
        <strain evidence="3">CBA3104</strain>
    </source>
</reference>
<feature type="transmembrane region" description="Helical" evidence="2">
    <location>
        <begin position="148"/>
        <end position="170"/>
    </location>
</feature>
<feature type="transmembrane region" description="Helical" evidence="2">
    <location>
        <begin position="71"/>
        <end position="90"/>
    </location>
</feature>
<feature type="region of interest" description="Disordered" evidence="1">
    <location>
        <begin position="1"/>
        <end position="56"/>
    </location>
</feature>
<evidence type="ECO:0000256" key="2">
    <source>
        <dbReference type="SAM" id="Phobius"/>
    </source>
</evidence>
<organism evidence="3 4">
    <name type="scientific">Brachybacterium kimchii</name>
    <dbReference type="NCBI Taxonomy" id="2942909"/>
    <lineage>
        <taxon>Bacteria</taxon>
        <taxon>Bacillati</taxon>
        <taxon>Actinomycetota</taxon>
        <taxon>Actinomycetes</taxon>
        <taxon>Micrococcales</taxon>
        <taxon>Dermabacteraceae</taxon>
        <taxon>Brachybacterium</taxon>
    </lineage>
</organism>